<evidence type="ECO:0000259" key="7">
    <source>
        <dbReference type="SMART" id="SM00865"/>
    </source>
</evidence>
<dbReference type="Gene3D" id="3.40.50.1440">
    <property type="entry name" value="Tubulin/FtsZ, GTPase domain"/>
    <property type="match status" value="1"/>
</dbReference>
<dbReference type="SUPFAM" id="SSF55307">
    <property type="entry name" value="Tubulin C-terminal domain-like"/>
    <property type="match status" value="1"/>
</dbReference>
<evidence type="ECO:0000313" key="8">
    <source>
        <dbReference type="EMBL" id="KAL5110862.1"/>
    </source>
</evidence>
<dbReference type="InterPro" id="IPR023123">
    <property type="entry name" value="Tubulin_C"/>
</dbReference>
<proteinExistence type="inferred from homology"/>
<protein>
    <submittedName>
        <fullName evidence="8">Tubulin beta chain</fullName>
    </submittedName>
</protein>
<name>A0ABR4QMI4_9CEST</name>
<gene>
    <name evidence="8" type="ORF">TcWFU_008963</name>
</gene>
<dbReference type="InterPro" id="IPR037103">
    <property type="entry name" value="Tubulin/FtsZ-like_C"/>
</dbReference>
<dbReference type="InterPro" id="IPR002453">
    <property type="entry name" value="Beta_tubulin"/>
</dbReference>
<sequence length="382" mass="42530">MWKSRGNKGGRFVPRCVLIDLDPSTHDTVRGSPFGRLFRPENFVVGRAGSGNNWAKGRYTDGLEMIDPVLDVVRKEAEGCDHLQGFQIIHSIGGGCGSGMGSAIMDQLRGEWSDRIFNNFTVLPSPKVSDVVVEPYNSIFSLDHLIETSDLTVVLDNEALYDICNHVLKTLCSFADLNHLISSAIGGITTCFRFPGQLNSDLRKLAVNLVPFPRVHFVAPCFVPLISRDNQMYKAITVPNLVQQMFDAKVLMAACNPLKGRYLTCAAVFRGRLSAAEVEEMMLNTQDKNSAHFVEWIPNNCQTALCDIPPRGMKMSATFMGNSTAIQEVFGRIRSAYSAMFKRKAFIHWYTGEGMEESEFLSTESNVLDLISEYQQYQEAPA</sequence>
<evidence type="ECO:0000256" key="5">
    <source>
        <dbReference type="ARBA" id="ARBA00023134"/>
    </source>
</evidence>
<evidence type="ECO:0000259" key="6">
    <source>
        <dbReference type="SMART" id="SM00864"/>
    </source>
</evidence>
<dbReference type="PRINTS" id="PR01163">
    <property type="entry name" value="BETATUBULIN"/>
</dbReference>
<comment type="caution">
    <text evidence="8">The sequence shown here is derived from an EMBL/GenBank/DDBJ whole genome shotgun (WGS) entry which is preliminary data.</text>
</comment>
<dbReference type="Pfam" id="PF03953">
    <property type="entry name" value="Tubulin_C"/>
    <property type="match status" value="1"/>
</dbReference>
<reference evidence="8 9" key="1">
    <citation type="journal article" date="2022" name="Front. Cell. Infect. Microbiol.">
        <title>The Genomes of Two Strains of Taenia crassiceps the Animal Model for the Study of Human Cysticercosis.</title>
        <authorList>
            <person name="Bobes R.J."/>
            <person name="Estrada K."/>
            <person name="Rios-Valencia D.G."/>
            <person name="Calderon-Gallegos A."/>
            <person name="de la Torre P."/>
            <person name="Carrero J.C."/>
            <person name="Sanchez-Flores A."/>
            <person name="Laclette J.P."/>
        </authorList>
    </citation>
    <scope>NUCLEOTIDE SEQUENCE [LARGE SCALE GENOMIC DNA]</scope>
    <source>
        <strain evidence="8">WFUcys</strain>
    </source>
</reference>
<dbReference type="PANTHER" id="PTHR11588">
    <property type="entry name" value="TUBULIN"/>
    <property type="match status" value="1"/>
</dbReference>
<dbReference type="InterPro" id="IPR018316">
    <property type="entry name" value="Tubulin/FtsZ_2-layer-sand-dom"/>
</dbReference>
<feature type="domain" description="Tubulin/FtsZ 2-layer sandwich" evidence="7">
    <location>
        <begin position="198"/>
        <end position="335"/>
    </location>
</feature>
<accession>A0ABR4QMI4</accession>
<comment type="cofactor">
    <cofactor evidence="1">
        <name>Mg(2+)</name>
        <dbReference type="ChEBI" id="CHEBI:18420"/>
    </cofactor>
</comment>
<keyword evidence="3" id="KW-0493">Microtubule</keyword>
<dbReference type="SMART" id="SM00865">
    <property type="entry name" value="Tubulin_C"/>
    <property type="match status" value="1"/>
</dbReference>
<dbReference type="SUPFAM" id="SSF52490">
    <property type="entry name" value="Tubulin nucleotide-binding domain-like"/>
    <property type="match status" value="1"/>
</dbReference>
<dbReference type="SMART" id="SM00864">
    <property type="entry name" value="Tubulin"/>
    <property type="match status" value="1"/>
</dbReference>
<evidence type="ECO:0000313" key="9">
    <source>
        <dbReference type="Proteomes" id="UP001651158"/>
    </source>
</evidence>
<dbReference type="Pfam" id="PF00091">
    <property type="entry name" value="Tubulin"/>
    <property type="match status" value="1"/>
</dbReference>
<dbReference type="InterPro" id="IPR000217">
    <property type="entry name" value="Tubulin"/>
</dbReference>
<dbReference type="Proteomes" id="UP001651158">
    <property type="component" value="Unassembled WGS sequence"/>
</dbReference>
<evidence type="ECO:0000256" key="2">
    <source>
        <dbReference type="ARBA" id="ARBA00009636"/>
    </source>
</evidence>
<dbReference type="InterPro" id="IPR003008">
    <property type="entry name" value="Tubulin_FtsZ_GTPase"/>
</dbReference>
<keyword evidence="9" id="KW-1185">Reference proteome</keyword>
<dbReference type="Gene3D" id="1.10.287.600">
    <property type="entry name" value="Helix hairpin bin"/>
    <property type="match status" value="1"/>
</dbReference>
<dbReference type="InterPro" id="IPR036525">
    <property type="entry name" value="Tubulin/FtsZ_GTPase_sf"/>
</dbReference>
<dbReference type="CDD" id="cd02187">
    <property type="entry name" value="beta_tubulin"/>
    <property type="match status" value="1"/>
</dbReference>
<feature type="domain" description="Tubulin/FtsZ GTPase" evidence="6">
    <location>
        <begin position="3"/>
        <end position="196"/>
    </location>
</feature>
<comment type="similarity">
    <text evidence="2">Belongs to the tubulin family.</text>
</comment>
<dbReference type="EMBL" id="JAKROA010000002">
    <property type="protein sequence ID" value="KAL5110862.1"/>
    <property type="molecule type" value="Genomic_DNA"/>
</dbReference>
<evidence type="ECO:0000256" key="3">
    <source>
        <dbReference type="ARBA" id="ARBA00022701"/>
    </source>
</evidence>
<organism evidence="8 9">
    <name type="scientific">Taenia crassiceps</name>
    <dbReference type="NCBI Taxonomy" id="6207"/>
    <lineage>
        <taxon>Eukaryota</taxon>
        <taxon>Metazoa</taxon>
        <taxon>Spiralia</taxon>
        <taxon>Lophotrochozoa</taxon>
        <taxon>Platyhelminthes</taxon>
        <taxon>Cestoda</taxon>
        <taxon>Eucestoda</taxon>
        <taxon>Cyclophyllidea</taxon>
        <taxon>Taeniidae</taxon>
        <taxon>Taenia</taxon>
    </lineage>
</organism>
<evidence type="ECO:0000256" key="1">
    <source>
        <dbReference type="ARBA" id="ARBA00001946"/>
    </source>
</evidence>
<keyword evidence="5" id="KW-0342">GTP-binding</keyword>
<dbReference type="PRINTS" id="PR01161">
    <property type="entry name" value="TUBULIN"/>
</dbReference>
<keyword evidence="4" id="KW-0547">Nucleotide-binding</keyword>
<dbReference type="InterPro" id="IPR008280">
    <property type="entry name" value="Tub_FtsZ_C"/>
</dbReference>
<dbReference type="Gene3D" id="3.30.1330.20">
    <property type="entry name" value="Tubulin/FtsZ, C-terminal domain"/>
    <property type="match status" value="1"/>
</dbReference>
<evidence type="ECO:0000256" key="4">
    <source>
        <dbReference type="ARBA" id="ARBA00022741"/>
    </source>
</evidence>